<evidence type="ECO:0000313" key="2">
    <source>
        <dbReference type="Proteomes" id="UP000243588"/>
    </source>
</evidence>
<dbReference type="RefSeq" id="WP_090409809.1">
    <property type="nucleotide sequence ID" value="NZ_FNDQ01000019.1"/>
</dbReference>
<sequence>MAQLIVRRKKAVVDRNRNYSVFLDGDKIALIPNGEELTFNINAGKHIISAKVDWNSSNAIVFEVQENDIIHFTLSTANPFSAIYYTLVKPNKYLKFKLHSITK</sequence>
<dbReference type="Proteomes" id="UP000243588">
    <property type="component" value="Unassembled WGS sequence"/>
</dbReference>
<accession>A0A1G8FUM2</accession>
<evidence type="ECO:0000313" key="1">
    <source>
        <dbReference type="EMBL" id="SDH85833.1"/>
    </source>
</evidence>
<dbReference type="EMBL" id="FNDQ01000019">
    <property type="protein sequence ID" value="SDH85833.1"/>
    <property type="molecule type" value="Genomic_DNA"/>
</dbReference>
<proteinExistence type="predicted"/>
<keyword evidence="2" id="KW-1185">Reference proteome</keyword>
<dbReference type="AlphaFoldDB" id="A0A1G8FUM2"/>
<gene>
    <name evidence="1" type="ORF">SAMN05421818_11937</name>
</gene>
<reference evidence="2" key="1">
    <citation type="submission" date="2016-10" db="EMBL/GenBank/DDBJ databases">
        <authorList>
            <person name="Varghese N."/>
            <person name="Submissions S."/>
        </authorList>
    </citation>
    <scope>NUCLEOTIDE SEQUENCE [LARGE SCALE GENOMIC DNA]</scope>
    <source>
        <strain evidence="2">DSM 23313</strain>
    </source>
</reference>
<organism evidence="1 2">
    <name type="scientific">Myroides phaeus</name>
    <dbReference type="NCBI Taxonomy" id="702745"/>
    <lineage>
        <taxon>Bacteria</taxon>
        <taxon>Pseudomonadati</taxon>
        <taxon>Bacteroidota</taxon>
        <taxon>Flavobacteriia</taxon>
        <taxon>Flavobacteriales</taxon>
        <taxon>Flavobacteriaceae</taxon>
        <taxon>Myroides</taxon>
    </lineage>
</organism>
<dbReference type="STRING" id="702745.SAMN05421818_11937"/>
<name>A0A1G8FUM2_9FLAO</name>
<protein>
    <recommendedName>
        <fullName evidence="3">PEGA domain-containing protein</fullName>
    </recommendedName>
</protein>
<evidence type="ECO:0008006" key="3">
    <source>
        <dbReference type="Google" id="ProtNLM"/>
    </source>
</evidence>